<dbReference type="SMART" id="SM00409">
    <property type="entry name" value="IG"/>
    <property type="match status" value="2"/>
</dbReference>
<evidence type="ECO:0000256" key="5">
    <source>
        <dbReference type="ARBA" id="ARBA00022692"/>
    </source>
</evidence>
<dbReference type="EC" id="2.7.10.1" evidence="2"/>
<dbReference type="InterPro" id="IPR036179">
    <property type="entry name" value="Ig-like_dom_sf"/>
</dbReference>
<evidence type="ECO:0000256" key="18">
    <source>
        <dbReference type="SAM" id="MobiDB-lite"/>
    </source>
</evidence>
<proteinExistence type="predicted"/>
<dbReference type="FunFam" id="2.60.40.10:FF:000020">
    <property type="entry name" value="Fibroblast growth factor receptor"/>
    <property type="match status" value="1"/>
</dbReference>
<dbReference type="GO" id="GO:0005524">
    <property type="term" value="F:ATP binding"/>
    <property type="evidence" value="ECO:0007669"/>
    <property type="project" value="UniProtKB-KW"/>
</dbReference>
<keyword evidence="12 19" id="KW-0472">Membrane</keyword>
<dbReference type="Pfam" id="PF07679">
    <property type="entry name" value="I-set"/>
    <property type="match status" value="2"/>
</dbReference>
<evidence type="ECO:0000256" key="13">
    <source>
        <dbReference type="ARBA" id="ARBA00023137"/>
    </source>
</evidence>
<keyword evidence="3" id="KW-0597">Phosphoprotein</keyword>
<evidence type="ECO:0000256" key="16">
    <source>
        <dbReference type="ARBA" id="ARBA00023180"/>
    </source>
</evidence>
<evidence type="ECO:0000256" key="3">
    <source>
        <dbReference type="ARBA" id="ARBA00022553"/>
    </source>
</evidence>
<dbReference type="Gene3D" id="2.60.40.10">
    <property type="entry name" value="Immunoglobulins"/>
    <property type="match status" value="2"/>
</dbReference>
<sequence length="363" mass="40490">MSIFLISVPPQFSHPDQMSHSHVMKPIGAFARLKCRASGRPRPRIVWFKDGVMLMGGVPGHLGKWVLKLSDLQSRDSGRYTCRVHNQAGSINFTYTVEVVGRVSQPVIADPHPLNTTVVSGQMALFQCRVQSDVEPTVQWLKRVDNQEDMKQKNATITVNGQQFLVLKTGKVLARKGDVYLNKLTIYDAQQSDSGMYVCVGANSMGHSVRSAFLTVLPDPRQLDSRIRAAERNSFLENSSLPLIVGVPVAVIVVVVIATVYMVWRRQKQSPKQKTTVRPPAPAVRRSPLPPPMTPQQAYPKQYEHSYSAVPTQQYHVAPAPSREHIINNYSDMHSAVSGPNTHTPSACNGMYQSYPYNSHYCR</sequence>
<accession>A0AAD9P3L1</accession>
<organism evidence="21 22">
    <name type="scientific">Ridgeia piscesae</name>
    <name type="common">Tubeworm</name>
    <dbReference type="NCBI Taxonomy" id="27915"/>
    <lineage>
        <taxon>Eukaryota</taxon>
        <taxon>Metazoa</taxon>
        <taxon>Spiralia</taxon>
        <taxon>Lophotrochozoa</taxon>
        <taxon>Annelida</taxon>
        <taxon>Polychaeta</taxon>
        <taxon>Sedentaria</taxon>
        <taxon>Canalipalpata</taxon>
        <taxon>Sabellida</taxon>
        <taxon>Siboglinidae</taxon>
        <taxon>Ridgeia</taxon>
    </lineage>
</organism>
<keyword evidence="8" id="KW-0547">Nucleotide-binding</keyword>
<feature type="domain" description="Ig-like" evidence="20">
    <location>
        <begin position="10"/>
        <end position="98"/>
    </location>
</feature>
<comment type="subcellular location">
    <subcellularLocation>
        <location evidence="1">Membrane</location>
        <topology evidence="1">Single-pass membrane protein</topology>
    </subcellularLocation>
</comment>
<dbReference type="AlphaFoldDB" id="A0AAD9P3L1"/>
<dbReference type="Proteomes" id="UP001209878">
    <property type="component" value="Unassembled WGS sequence"/>
</dbReference>
<evidence type="ECO:0000256" key="9">
    <source>
        <dbReference type="ARBA" id="ARBA00022777"/>
    </source>
</evidence>
<dbReference type="GO" id="GO:0005007">
    <property type="term" value="F:fibroblast growth factor receptor activity"/>
    <property type="evidence" value="ECO:0007669"/>
    <property type="project" value="TreeGrafter"/>
</dbReference>
<gene>
    <name evidence="21" type="ORF">NP493_167g04040</name>
</gene>
<evidence type="ECO:0000256" key="1">
    <source>
        <dbReference type="ARBA" id="ARBA00004167"/>
    </source>
</evidence>
<dbReference type="GO" id="GO:0017134">
    <property type="term" value="F:fibroblast growth factor binding"/>
    <property type="evidence" value="ECO:0007669"/>
    <property type="project" value="TreeGrafter"/>
</dbReference>
<keyword evidence="13" id="KW-0829">Tyrosine-protein kinase</keyword>
<evidence type="ECO:0000313" key="21">
    <source>
        <dbReference type="EMBL" id="KAK2187391.1"/>
    </source>
</evidence>
<evidence type="ECO:0000256" key="7">
    <source>
        <dbReference type="ARBA" id="ARBA00022737"/>
    </source>
</evidence>
<evidence type="ECO:0000256" key="10">
    <source>
        <dbReference type="ARBA" id="ARBA00022840"/>
    </source>
</evidence>
<keyword evidence="16" id="KW-0325">Glycoprotein</keyword>
<reference evidence="21" key="1">
    <citation type="journal article" date="2023" name="Mol. Biol. Evol.">
        <title>Third-Generation Sequencing Reveals the Adaptive Role of the Epigenome in Three Deep-Sea Polychaetes.</title>
        <authorList>
            <person name="Perez M."/>
            <person name="Aroh O."/>
            <person name="Sun Y."/>
            <person name="Lan Y."/>
            <person name="Juniper S.K."/>
            <person name="Young C.R."/>
            <person name="Angers B."/>
            <person name="Qian P.Y."/>
        </authorList>
    </citation>
    <scope>NUCLEOTIDE SEQUENCE</scope>
    <source>
        <strain evidence="21">R07B-5</strain>
    </source>
</reference>
<dbReference type="InterPro" id="IPR007110">
    <property type="entry name" value="Ig-like_dom"/>
</dbReference>
<evidence type="ECO:0000256" key="2">
    <source>
        <dbReference type="ARBA" id="ARBA00011902"/>
    </source>
</evidence>
<keyword evidence="15" id="KW-0675">Receptor</keyword>
<evidence type="ECO:0000256" key="14">
    <source>
        <dbReference type="ARBA" id="ARBA00023157"/>
    </source>
</evidence>
<evidence type="ECO:0000256" key="11">
    <source>
        <dbReference type="ARBA" id="ARBA00022989"/>
    </source>
</evidence>
<dbReference type="SUPFAM" id="SSF48726">
    <property type="entry name" value="Immunoglobulin"/>
    <property type="match status" value="2"/>
</dbReference>
<dbReference type="GO" id="GO:0005886">
    <property type="term" value="C:plasma membrane"/>
    <property type="evidence" value="ECO:0007669"/>
    <property type="project" value="TreeGrafter"/>
</dbReference>
<keyword evidence="6" id="KW-0732">Signal</keyword>
<dbReference type="EMBL" id="JAODUO010000167">
    <property type="protein sequence ID" value="KAK2187391.1"/>
    <property type="molecule type" value="Genomic_DNA"/>
</dbReference>
<comment type="caution">
    <text evidence="21">The sequence shown here is derived from an EMBL/GenBank/DDBJ whole genome shotgun (WGS) entry which is preliminary data.</text>
</comment>
<dbReference type="InterPro" id="IPR013783">
    <property type="entry name" value="Ig-like_fold"/>
</dbReference>
<evidence type="ECO:0000256" key="17">
    <source>
        <dbReference type="ARBA" id="ARBA00023319"/>
    </source>
</evidence>
<keyword evidence="22" id="KW-1185">Reference proteome</keyword>
<evidence type="ECO:0000313" key="22">
    <source>
        <dbReference type="Proteomes" id="UP001209878"/>
    </source>
</evidence>
<dbReference type="PANTHER" id="PTHR19890:SF10">
    <property type="entry name" value="FIBROBLAST GROWTH FACTOR RECEPTOR-LIKE 1"/>
    <property type="match status" value="1"/>
</dbReference>
<evidence type="ECO:0000259" key="20">
    <source>
        <dbReference type="PROSITE" id="PS50835"/>
    </source>
</evidence>
<dbReference type="InterPro" id="IPR003598">
    <property type="entry name" value="Ig_sub2"/>
</dbReference>
<keyword evidence="17" id="KW-0393">Immunoglobulin domain</keyword>
<dbReference type="PANTHER" id="PTHR19890">
    <property type="entry name" value="FIBROBLAST GROWTH FACTOR RECEPTOR"/>
    <property type="match status" value="1"/>
</dbReference>
<keyword evidence="14" id="KW-1015">Disulfide bond</keyword>
<evidence type="ECO:0000256" key="4">
    <source>
        <dbReference type="ARBA" id="ARBA00022679"/>
    </source>
</evidence>
<dbReference type="InterPro" id="IPR013098">
    <property type="entry name" value="Ig_I-set"/>
</dbReference>
<dbReference type="FunFam" id="2.60.40.10:FF:000016">
    <property type="entry name" value="Fibroblast growth factor receptor"/>
    <property type="match status" value="1"/>
</dbReference>
<evidence type="ECO:0000256" key="15">
    <source>
        <dbReference type="ARBA" id="ARBA00023170"/>
    </source>
</evidence>
<feature type="region of interest" description="Disordered" evidence="18">
    <location>
        <begin position="269"/>
        <end position="298"/>
    </location>
</feature>
<keyword evidence="4" id="KW-0808">Transferase</keyword>
<keyword evidence="11 19" id="KW-1133">Transmembrane helix</keyword>
<evidence type="ECO:0000256" key="6">
    <source>
        <dbReference type="ARBA" id="ARBA00022729"/>
    </source>
</evidence>
<keyword evidence="7" id="KW-0677">Repeat</keyword>
<keyword evidence="5 19" id="KW-0812">Transmembrane</keyword>
<feature type="transmembrane region" description="Helical" evidence="19">
    <location>
        <begin position="241"/>
        <end position="264"/>
    </location>
</feature>
<dbReference type="InterPro" id="IPR052615">
    <property type="entry name" value="FGFRL"/>
</dbReference>
<protein>
    <recommendedName>
        <fullName evidence="2">receptor protein-tyrosine kinase</fullName>
        <ecNumber evidence="2">2.7.10.1</ecNumber>
    </recommendedName>
</protein>
<dbReference type="PROSITE" id="PS50835">
    <property type="entry name" value="IG_LIKE"/>
    <property type="match status" value="2"/>
</dbReference>
<name>A0AAD9P3L1_RIDPI</name>
<dbReference type="InterPro" id="IPR003599">
    <property type="entry name" value="Ig_sub"/>
</dbReference>
<keyword evidence="10" id="KW-0067">ATP-binding</keyword>
<keyword evidence="9" id="KW-0418">Kinase</keyword>
<evidence type="ECO:0000256" key="19">
    <source>
        <dbReference type="SAM" id="Phobius"/>
    </source>
</evidence>
<dbReference type="SMART" id="SM00408">
    <property type="entry name" value="IGc2"/>
    <property type="match status" value="2"/>
</dbReference>
<evidence type="ECO:0000256" key="12">
    <source>
        <dbReference type="ARBA" id="ARBA00023136"/>
    </source>
</evidence>
<feature type="domain" description="Ig-like" evidence="20">
    <location>
        <begin position="106"/>
        <end position="215"/>
    </location>
</feature>
<evidence type="ECO:0000256" key="8">
    <source>
        <dbReference type="ARBA" id="ARBA00022741"/>
    </source>
</evidence>